<reference evidence="4 5" key="1">
    <citation type="submission" date="2013-09" db="EMBL/GenBank/DDBJ databases">
        <title>Genome sequencing of Arenimonas composti.</title>
        <authorList>
            <person name="Chen F."/>
            <person name="Wang G."/>
        </authorList>
    </citation>
    <scope>NUCLEOTIDE SEQUENCE [LARGE SCALE GENOMIC DNA]</scope>
    <source>
        <strain evidence="4 5">TR7-09</strain>
    </source>
</reference>
<dbReference type="SUPFAM" id="SSF75471">
    <property type="entry name" value="YhbY-like"/>
    <property type="match status" value="1"/>
</dbReference>
<comment type="caution">
    <text evidence="4">The sequence shown here is derived from an EMBL/GenBank/DDBJ whole genome shotgun (WGS) entry which is preliminary data.</text>
</comment>
<dbReference type="eggNOG" id="COG1534">
    <property type="taxonomic scope" value="Bacteria"/>
</dbReference>
<evidence type="ECO:0000313" key="5">
    <source>
        <dbReference type="Proteomes" id="UP000029391"/>
    </source>
</evidence>
<dbReference type="InterPro" id="IPR035920">
    <property type="entry name" value="YhbY-like_sf"/>
</dbReference>
<dbReference type="EMBL" id="AWXU01000020">
    <property type="protein sequence ID" value="KFN50308.1"/>
    <property type="molecule type" value="Genomic_DNA"/>
</dbReference>
<dbReference type="NCBIfam" id="TIGR00253">
    <property type="entry name" value="RNA_bind_YhbY"/>
    <property type="match status" value="1"/>
</dbReference>
<evidence type="ECO:0000259" key="3">
    <source>
        <dbReference type="PROSITE" id="PS51295"/>
    </source>
</evidence>
<dbReference type="GO" id="GO:0003723">
    <property type="term" value="F:RNA binding"/>
    <property type="evidence" value="ECO:0007669"/>
    <property type="project" value="UniProtKB-UniRule"/>
</dbReference>
<dbReference type="PANTHER" id="PTHR40065:SF3">
    <property type="entry name" value="RNA-BINDING PROTEIN YHBY"/>
    <property type="match status" value="1"/>
</dbReference>
<dbReference type="AlphaFoldDB" id="A0A091BCA7"/>
<dbReference type="Proteomes" id="UP000029391">
    <property type="component" value="Unassembled WGS sequence"/>
</dbReference>
<dbReference type="Pfam" id="PF01985">
    <property type="entry name" value="CRS1_YhbY"/>
    <property type="match status" value="1"/>
</dbReference>
<dbReference type="RefSeq" id="WP_026817812.1">
    <property type="nucleotide sequence ID" value="NZ_AWXU01000020.1"/>
</dbReference>
<name>A0A091BCA7_9GAMM</name>
<dbReference type="InterPro" id="IPR051925">
    <property type="entry name" value="RNA-binding_domain"/>
</dbReference>
<dbReference type="InterPro" id="IPR001890">
    <property type="entry name" value="RNA-binding_CRM"/>
</dbReference>
<evidence type="ECO:0000256" key="1">
    <source>
        <dbReference type="ARBA" id="ARBA00022884"/>
    </source>
</evidence>
<dbReference type="Gene3D" id="3.30.110.60">
    <property type="entry name" value="YhbY-like"/>
    <property type="match status" value="1"/>
</dbReference>
<dbReference type="PROSITE" id="PS51295">
    <property type="entry name" value="CRM"/>
    <property type="match status" value="1"/>
</dbReference>
<feature type="domain" description="CRM" evidence="3">
    <location>
        <begin position="3"/>
        <end position="99"/>
    </location>
</feature>
<keyword evidence="5" id="KW-1185">Reference proteome</keyword>
<organism evidence="4 5">
    <name type="scientific">Arenimonas composti TR7-09 = DSM 18010</name>
    <dbReference type="NCBI Taxonomy" id="1121013"/>
    <lineage>
        <taxon>Bacteria</taxon>
        <taxon>Pseudomonadati</taxon>
        <taxon>Pseudomonadota</taxon>
        <taxon>Gammaproteobacteria</taxon>
        <taxon>Lysobacterales</taxon>
        <taxon>Lysobacteraceae</taxon>
        <taxon>Arenimonas</taxon>
    </lineage>
</organism>
<dbReference type="OrthoDB" id="9797519at2"/>
<protein>
    <recommendedName>
        <fullName evidence="3">CRM domain-containing protein</fullName>
    </recommendedName>
</protein>
<sequence>MAVALSNAQKRYLRGLAHDLKPVILVGAKGVTDNIVAETGLALEHHELIKVRIAADDRELRDEWIGELAARAQAHLVGRIGHVAILYRRSSERPLIVLPKG</sequence>
<evidence type="ECO:0000313" key="4">
    <source>
        <dbReference type="EMBL" id="KFN50308.1"/>
    </source>
</evidence>
<dbReference type="SMART" id="SM01103">
    <property type="entry name" value="CRS1_YhbY"/>
    <property type="match status" value="1"/>
</dbReference>
<proteinExistence type="predicted"/>
<keyword evidence="1 2" id="KW-0694">RNA-binding</keyword>
<evidence type="ECO:0000256" key="2">
    <source>
        <dbReference type="PROSITE-ProRule" id="PRU00626"/>
    </source>
</evidence>
<accession>A0A091BCA7</accession>
<dbReference type="STRING" id="1121013.GCA_000426365_01979"/>
<gene>
    <name evidence="4" type="ORF">P873_06430</name>
</gene>
<dbReference type="InterPro" id="IPR017924">
    <property type="entry name" value="RNA-binding_YhbY"/>
</dbReference>
<dbReference type="PANTHER" id="PTHR40065">
    <property type="entry name" value="RNA-BINDING PROTEIN YHBY"/>
    <property type="match status" value="1"/>
</dbReference>